<reference evidence="2" key="1">
    <citation type="journal article" date="2019" name="Mol. Biol. Evol.">
        <title>Blast fungal genomes show frequent chromosomal changes, gene gains and losses, and effector gene turnover.</title>
        <authorList>
            <person name="Gomez Luciano L.B."/>
            <person name="Jason Tsai I."/>
            <person name="Chuma I."/>
            <person name="Tosa Y."/>
            <person name="Chen Y.H."/>
            <person name="Li J.Y."/>
            <person name="Li M.Y."/>
            <person name="Jade Lu M.Y."/>
            <person name="Nakayashiki H."/>
            <person name="Li W.H."/>
        </authorList>
    </citation>
    <scope>NUCLEOTIDE SEQUENCE</scope>
    <source>
        <strain evidence="2">NI907</strain>
    </source>
</reference>
<name>A0A6P8BG65_PYRGI</name>
<evidence type="ECO:0000313" key="1">
    <source>
        <dbReference type="Proteomes" id="UP000515153"/>
    </source>
</evidence>
<keyword evidence="1" id="KW-1185">Reference proteome</keyword>
<proteinExistence type="predicted"/>
<reference evidence="2" key="2">
    <citation type="submission" date="2019-10" db="EMBL/GenBank/DDBJ databases">
        <authorList>
            <consortium name="NCBI Genome Project"/>
        </authorList>
    </citation>
    <scope>NUCLEOTIDE SEQUENCE</scope>
    <source>
        <strain evidence="2">NI907</strain>
    </source>
</reference>
<reference evidence="2" key="3">
    <citation type="submission" date="2025-08" db="UniProtKB">
        <authorList>
            <consortium name="RefSeq"/>
        </authorList>
    </citation>
    <scope>IDENTIFICATION</scope>
    <source>
        <strain evidence="2">NI907</strain>
    </source>
</reference>
<organism evidence="1 2">
    <name type="scientific">Pyricularia grisea</name>
    <name type="common">Crabgrass-specific blast fungus</name>
    <name type="synonym">Magnaporthe grisea</name>
    <dbReference type="NCBI Taxonomy" id="148305"/>
    <lineage>
        <taxon>Eukaryota</taxon>
        <taxon>Fungi</taxon>
        <taxon>Dikarya</taxon>
        <taxon>Ascomycota</taxon>
        <taxon>Pezizomycotina</taxon>
        <taxon>Sordariomycetes</taxon>
        <taxon>Sordariomycetidae</taxon>
        <taxon>Magnaporthales</taxon>
        <taxon>Pyriculariaceae</taxon>
        <taxon>Pyricularia</taxon>
    </lineage>
</organism>
<dbReference type="RefSeq" id="XP_030986069.1">
    <property type="nucleotide sequence ID" value="XM_031120200.1"/>
</dbReference>
<evidence type="ECO:0000313" key="2">
    <source>
        <dbReference type="RefSeq" id="XP_030986069.1"/>
    </source>
</evidence>
<accession>A0A6P8BG65</accession>
<dbReference type="AlphaFoldDB" id="A0A6P8BG65"/>
<protein>
    <submittedName>
        <fullName evidence="2">Uncharacterized protein</fullName>
    </submittedName>
</protein>
<sequence length="127" mass="14320">MATCREATAAEQFAFSLFQALNLSHTCRDPSLTAKWRYQGTTPSREEADEINDARAESLQKFEALVAELTLDYERGADDGNPFRVANPKEFWLDCWASGVHHVLVELESLELTQEEKQAAEDVGVVW</sequence>
<dbReference type="KEGG" id="pgri:PgNI_00116"/>
<dbReference type="Proteomes" id="UP000515153">
    <property type="component" value="Unplaced"/>
</dbReference>
<dbReference type="GeneID" id="41955114"/>
<gene>
    <name evidence="2" type="ORF">PgNI_00116</name>
</gene>